<name>A0A6I2MRY3_PARDI</name>
<sequence length="59" mass="6430">METKHMTVGLFEAIDNESLELLKGGKARILKTEFEVAKDGDGSVIGNCCNGKKDDEKES</sequence>
<dbReference type="EMBL" id="WKLT01000001">
    <property type="protein sequence ID" value="MRY56672.1"/>
    <property type="molecule type" value="Genomic_DNA"/>
</dbReference>
<dbReference type="Proteomes" id="UP000463337">
    <property type="component" value="Unassembled WGS sequence"/>
</dbReference>
<reference evidence="1 2" key="1">
    <citation type="journal article" date="2019" name="Nat. Med.">
        <title>A library of human gut bacterial isolates paired with longitudinal multiomics data enables mechanistic microbiome research.</title>
        <authorList>
            <person name="Poyet M."/>
            <person name="Groussin M."/>
            <person name="Gibbons S.M."/>
            <person name="Avila-Pacheco J."/>
            <person name="Jiang X."/>
            <person name="Kearney S.M."/>
            <person name="Perrotta A.R."/>
            <person name="Berdy B."/>
            <person name="Zhao S."/>
            <person name="Lieberman T.D."/>
            <person name="Swanson P.K."/>
            <person name="Smith M."/>
            <person name="Roesemann S."/>
            <person name="Alexander J.E."/>
            <person name="Rich S.A."/>
            <person name="Livny J."/>
            <person name="Vlamakis H."/>
            <person name="Clish C."/>
            <person name="Bullock K."/>
            <person name="Deik A."/>
            <person name="Scott J."/>
            <person name="Pierce K.A."/>
            <person name="Xavier R.J."/>
            <person name="Alm E.J."/>
        </authorList>
    </citation>
    <scope>NUCLEOTIDE SEQUENCE [LARGE SCALE GENOMIC DNA]</scope>
    <source>
        <strain evidence="1 2">BIOML-A41</strain>
    </source>
</reference>
<proteinExistence type="predicted"/>
<dbReference type="AlphaFoldDB" id="A0A6I2MRY3"/>
<organism evidence="1 2">
    <name type="scientific">Parabacteroides distasonis</name>
    <dbReference type="NCBI Taxonomy" id="823"/>
    <lineage>
        <taxon>Bacteria</taxon>
        <taxon>Pseudomonadati</taxon>
        <taxon>Bacteroidota</taxon>
        <taxon>Bacteroidia</taxon>
        <taxon>Bacteroidales</taxon>
        <taxon>Tannerellaceae</taxon>
        <taxon>Parabacteroides</taxon>
    </lineage>
</organism>
<protein>
    <submittedName>
        <fullName evidence="1">Uncharacterized protein</fullName>
    </submittedName>
</protein>
<dbReference type="RefSeq" id="WP_129984287.1">
    <property type="nucleotide sequence ID" value="NZ_AP019729.1"/>
</dbReference>
<evidence type="ECO:0000313" key="1">
    <source>
        <dbReference type="EMBL" id="MRY56672.1"/>
    </source>
</evidence>
<accession>A0A6I2MRY3</accession>
<comment type="caution">
    <text evidence="1">The sequence shown here is derived from an EMBL/GenBank/DDBJ whole genome shotgun (WGS) entry which is preliminary data.</text>
</comment>
<gene>
    <name evidence="1" type="ORF">GKD59_01825</name>
</gene>
<evidence type="ECO:0000313" key="2">
    <source>
        <dbReference type="Proteomes" id="UP000463337"/>
    </source>
</evidence>